<feature type="region of interest" description="Disordered" evidence="1">
    <location>
        <begin position="140"/>
        <end position="183"/>
    </location>
</feature>
<dbReference type="EMBL" id="RIBY02001879">
    <property type="protein sequence ID" value="KAH9827464.1"/>
    <property type="molecule type" value="Genomic_DNA"/>
</dbReference>
<feature type="region of interest" description="Disordered" evidence="1">
    <location>
        <begin position="1"/>
        <end position="50"/>
    </location>
</feature>
<gene>
    <name evidence="2" type="ORF">Tdes44962_MAKER02911</name>
</gene>
<dbReference type="OrthoDB" id="3001700at2759"/>
<feature type="compositionally biased region" description="Low complexity" evidence="1">
    <location>
        <begin position="149"/>
        <end position="183"/>
    </location>
</feature>
<sequence>MADKLQQTAQGASSQAQNAASEGSKKWDAMTEEQKKQTFDSLPEEKKNNKSYTEWIKEGYHQQYENWMPWIEDMYLKWFTKDNKASYATKGQSPSTLVTGVEQVDKLQDGVNNLAAGQVGQGGLLQPIGDAFSKEGINRAERGGRDESGSYGSGAADSVVGGAKSAGQTAQNAGSSLYSGASSAAGSVTGMFGGGQKEGESKQ</sequence>
<comment type="caution">
    <text evidence="2">The sequence shown here is derived from an EMBL/GenBank/DDBJ whole genome shotgun (WGS) entry which is preliminary data.</text>
</comment>
<feature type="compositionally biased region" description="Basic and acidic residues" evidence="1">
    <location>
        <begin position="23"/>
        <end position="48"/>
    </location>
</feature>
<proteinExistence type="predicted"/>
<keyword evidence="3" id="KW-1185">Reference proteome</keyword>
<reference evidence="2 3" key="1">
    <citation type="journal article" date="2018" name="IMA Fungus">
        <title>IMA Genome-F 10: Nine draft genome sequences of Claviceps purpurea s.lat., including C. arundinis, C. humidiphila, and C. cf. spartinae, pseudomolecules for the pitch canker pathogen Fusarium circinatum, draft genome of Davidsoniella eucalypti, Grosmannia galeiformis, Quambalaria eucalypti, and Teratosphaeria destructans.</title>
        <authorList>
            <person name="Wingfield B.D."/>
            <person name="Liu M."/>
            <person name="Nguyen H.D."/>
            <person name="Lane F.A."/>
            <person name="Morgan S.W."/>
            <person name="De Vos L."/>
            <person name="Wilken P.M."/>
            <person name="Duong T.A."/>
            <person name="Aylward J."/>
            <person name="Coetzee M.P."/>
            <person name="Dadej K."/>
            <person name="De Beer Z.W."/>
            <person name="Findlay W."/>
            <person name="Havenga M."/>
            <person name="Kolarik M."/>
            <person name="Menzies J.G."/>
            <person name="Naidoo K."/>
            <person name="Pochopski O."/>
            <person name="Shoukouhi P."/>
            <person name="Santana Q.C."/>
            <person name="Seifert K.A."/>
            <person name="Soal N."/>
            <person name="Steenkamp E.T."/>
            <person name="Tatham C.T."/>
            <person name="van der Nest M.A."/>
            <person name="Wingfield M.J."/>
        </authorList>
    </citation>
    <scope>NUCLEOTIDE SEQUENCE [LARGE SCALE GENOMIC DNA]</scope>
    <source>
        <strain evidence="2">CMW44962</strain>
    </source>
</reference>
<evidence type="ECO:0000256" key="1">
    <source>
        <dbReference type="SAM" id="MobiDB-lite"/>
    </source>
</evidence>
<evidence type="ECO:0000313" key="3">
    <source>
        <dbReference type="Proteomes" id="UP001138500"/>
    </source>
</evidence>
<dbReference type="AlphaFoldDB" id="A0A9W7SRK4"/>
<feature type="compositionally biased region" description="Low complexity" evidence="1">
    <location>
        <begin position="1"/>
        <end position="21"/>
    </location>
</feature>
<organism evidence="2 3">
    <name type="scientific">Teratosphaeria destructans</name>
    <dbReference type="NCBI Taxonomy" id="418781"/>
    <lineage>
        <taxon>Eukaryota</taxon>
        <taxon>Fungi</taxon>
        <taxon>Dikarya</taxon>
        <taxon>Ascomycota</taxon>
        <taxon>Pezizomycotina</taxon>
        <taxon>Dothideomycetes</taxon>
        <taxon>Dothideomycetidae</taxon>
        <taxon>Mycosphaerellales</taxon>
        <taxon>Teratosphaeriaceae</taxon>
        <taxon>Teratosphaeria</taxon>
    </lineage>
</organism>
<name>A0A9W7SRK4_9PEZI</name>
<accession>A0A9W7SRK4</accession>
<protein>
    <submittedName>
        <fullName evidence="2">Uncharacterized protein</fullName>
    </submittedName>
</protein>
<dbReference type="Proteomes" id="UP001138500">
    <property type="component" value="Unassembled WGS sequence"/>
</dbReference>
<reference evidence="2 3" key="2">
    <citation type="journal article" date="2021" name="Curr. Genet.">
        <title>Genetic response to nitrogen starvation in the aggressive Eucalyptus foliar pathogen Teratosphaeria destructans.</title>
        <authorList>
            <person name="Havenga M."/>
            <person name="Wingfield B.D."/>
            <person name="Wingfield M.J."/>
            <person name="Dreyer L.L."/>
            <person name="Roets F."/>
            <person name="Aylward J."/>
        </authorList>
    </citation>
    <scope>NUCLEOTIDE SEQUENCE [LARGE SCALE GENOMIC DNA]</scope>
    <source>
        <strain evidence="2">CMW44962</strain>
    </source>
</reference>
<evidence type="ECO:0000313" key="2">
    <source>
        <dbReference type="EMBL" id="KAH9827464.1"/>
    </source>
</evidence>